<keyword evidence="9" id="KW-1185">Reference proteome</keyword>
<dbReference type="InterPro" id="IPR013595">
    <property type="entry name" value="Pept_S33_TAP-like_C"/>
</dbReference>
<dbReference type="InterPro" id="IPR029058">
    <property type="entry name" value="AB_hydrolase_fold"/>
</dbReference>
<feature type="domain" description="Peptidase S33 tripeptidyl aminopeptidase-like C-terminal" evidence="7">
    <location>
        <begin position="411"/>
        <end position="505"/>
    </location>
</feature>
<sequence length="544" mass="58550">MPWNRLNGHTFAAAEVFSSGAEVFVLRRFPALALSVAALLITSTTATADPPDPLAEFHAQPVKWAPCGGTLSELECATLVAPLDYAAPAGDRIKLMISRRKAAAQDRRRGVLFTNPGGPGGSGVGVPQFLANSELAQVYDLIGFDPRGVGGSTALNCRAAPAIAELDSRPADAEFGKWAAEAREAEEACQRSSGGIRQFISTANTARDMDVVRTVLGEPKINYLGYSYGTYLGAVYGTLFPKRLDRSVLDSAVHPEWIWREQLRQQAVAYRQDVDTWATWVGQRNEKFALGKSQAEVLAEVEKVAAKLNTTPIGEYNRSSFDGAMGVGARYRPLWSDLAAIVTKLRSGEKPENAEGAKAGQVLARTSLQELRSGVFDTVTCESAWPTDLHNYYEDMRTFRERYPYGFGVVRAAPMTCTFRSFTPPEEAVKIGRNGYPVGVVVQSEGDTQTQYASGPAMAARLGHNLITVVDEGKHSIYHGGNPCVDGKVNRYLIDGVLPGSSSECAGDPRPDVPKDGQAGAAPALSADRIQTYLDGRGLSAGRP</sequence>
<accession>A0A7C9VRM7</accession>
<comment type="caution">
    <text evidence="8">The sequence shown here is derived from an EMBL/GenBank/DDBJ whole genome shotgun (WGS) entry which is preliminary data.</text>
</comment>
<dbReference type="Proteomes" id="UP000481360">
    <property type="component" value="Unassembled WGS sequence"/>
</dbReference>
<evidence type="ECO:0000259" key="6">
    <source>
        <dbReference type="Pfam" id="PF00561"/>
    </source>
</evidence>
<evidence type="ECO:0000256" key="5">
    <source>
        <dbReference type="SAM" id="SignalP"/>
    </source>
</evidence>
<feature type="chain" id="PRO_5028943096" evidence="5">
    <location>
        <begin position="49"/>
        <end position="544"/>
    </location>
</feature>
<evidence type="ECO:0000313" key="8">
    <source>
        <dbReference type="EMBL" id="NGY62754.1"/>
    </source>
</evidence>
<dbReference type="PANTHER" id="PTHR43248">
    <property type="entry name" value="2-SUCCINYL-6-HYDROXY-2,4-CYCLOHEXADIENE-1-CARBOXYLATE SYNTHASE"/>
    <property type="match status" value="1"/>
</dbReference>
<feature type="signal peptide" evidence="5">
    <location>
        <begin position="1"/>
        <end position="48"/>
    </location>
</feature>
<dbReference type="Gene3D" id="3.40.50.1820">
    <property type="entry name" value="alpha/beta hydrolase"/>
    <property type="match status" value="1"/>
</dbReference>
<organism evidence="8 9">
    <name type="scientific">Lentzea alba</name>
    <dbReference type="NCBI Taxonomy" id="2714351"/>
    <lineage>
        <taxon>Bacteria</taxon>
        <taxon>Bacillati</taxon>
        <taxon>Actinomycetota</taxon>
        <taxon>Actinomycetes</taxon>
        <taxon>Pseudonocardiales</taxon>
        <taxon>Pseudonocardiaceae</taxon>
        <taxon>Lentzea</taxon>
    </lineage>
</organism>
<protein>
    <submittedName>
        <fullName evidence="8">Alpha/beta hydrolase</fullName>
    </submittedName>
</protein>
<evidence type="ECO:0000256" key="3">
    <source>
        <dbReference type="ARBA" id="ARBA00022801"/>
    </source>
</evidence>
<dbReference type="Pfam" id="PF08386">
    <property type="entry name" value="Abhydrolase_4"/>
    <property type="match status" value="1"/>
</dbReference>
<feature type="region of interest" description="Disordered" evidence="4">
    <location>
        <begin position="502"/>
        <end position="527"/>
    </location>
</feature>
<dbReference type="InterPro" id="IPR000073">
    <property type="entry name" value="AB_hydrolase_1"/>
</dbReference>
<dbReference type="PANTHER" id="PTHR43248:SF29">
    <property type="entry name" value="TRIPEPTIDYL AMINOPEPTIDASE"/>
    <property type="match status" value="1"/>
</dbReference>
<evidence type="ECO:0000256" key="1">
    <source>
        <dbReference type="ARBA" id="ARBA00010088"/>
    </source>
</evidence>
<keyword evidence="3 8" id="KW-0378">Hydrolase</keyword>
<dbReference type="GO" id="GO:0016787">
    <property type="term" value="F:hydrolase activity"/>
    <property type="evidence" value="ECO:0007669"/>
    <property type="project" value="UniProtKB-KW"/>
</dbReference>
<dbReference type="AlphaFoldDB" id="A0A7C9VRM7"/>
<gene>
    <name evidence="8" type="ORF">G7043_27935</name>
</gene>
<dbReference type="EMBL" id="JAAMPJ010000008">
    <property type="protein sequence ID" value="NGY62754.1"/>
    <property type="molecule type" value="Genomic_DNA"/>
</dbReference>
<evidence type="ECO:0000256" key="4">
    <source>
        <dbReference type="SAM" id="MobiDB-lite"/>
    </source>
</evidence>
<dbReference type="Pfam" id="PF00561">
    <property type="entry name" value="Abhydrolase_1"/>
    <property type="match status" value="1"/>
</dbReference>
<name>A0A7C9VRM7_9PSEU</name>
<evidence type="ECO:0000256" key="2">
    <source>
        <dbReference type="ARBA" id="ARBA00022729"/>
    </source>
</evidence>
<proteinExistence type="inferred from homology"/>
<evidence type="ECO:0000259" key="7">
    <source>
        <dbReference type="Pfam" id="PF08386"/>
    </source>
</evidence>
<reference evidence="8 9" key="1">
    <citation type="submission" date="2020-03" db="EMBL/GenBank/DDBJ databases">
        <title>Isolation and identification of active actinomycetes.</title>
        <authorList>
            <person name="Sun X."/>
        </authorList>
    </citation>
    <scope>NUCLEOTIDE SEQUENCE [LARGE SCALE GENOMIC DNA]</scope>
    <source>
        <strain evidence="8 9">NEAU-D13</strain>
    </source>
</reference>
<keyword evidence="2 5" id="KW-0732">Signal</keyword>
<evidence type="ECO:0000313" key="9">
    <source>
        <dbReference type="Proteomes" id="UP000481360"/>
    </source>
</evidence>
<feature type="domain" description="AB hydrolase-1" evidence="6">
    <location>
        <begin position="114"/>
        <end position="306"/>
    </location>
</feature>
<dbReference type="SUPFAM" id="SSF53474">
    <property type="entry name" value="alpha/beta-Hydrolases"/>
    <property type="match status" value="1"/>
</dbReference>
<dbReference type="InterPro" id="IPR051601">
    <property type="entry name" value="Serine_prot/Carboxylest_S33"/>
</dbReference>
<comment type="similarity">
    <text evidence="1">Belongs to the peptidase S33 family.</text>
</comment>